<feature type="compositionally biased region" description="Basic and acidic residues" evidence="1">
    <location>
        <begin position="10"/>
        <end position="34"/>
    </location>
</feature>
<evidence type="ECO:0000313" key="3">
    <source>
        <dbReference type="Proteomes" id="UP000789524"/>
    </source>
</evidence>
<dbReference type="OrthoDB" id="5792673at2759"/>
<dbReference type="AlphaFoldDB" id="A0A8J2MDW2"/>
<gene>
    <name evidence="2" type="ORF">DCHRY22_LOCUS56</name>
</gene>
<protein>
    <submittedName>
        <fullName evidence="2">(African queen) hypothetical protein</fullName>
    </submittedName>
</protein>
<organism evidence="2 3">
    <name type="scientific">Danaus chrysippus</name>
    <name type="common">African queen</name>
    <dbReference type="NCBI Taxonomy" id="151541"/>
    <lineage>
        <taxon>Eukaryota</taxon>
        <taxon>Metazoa</taxon>
        <taxon>Ecdysozoa</taxon>
        <taxon>Arthropoda</taxon>
        <taxon>Hexapoda</taxon>
        <taxon>Insecta</taxon>
        <taxon>Pterygota</taxon>
        <taxon>Neoptera</taxon>
        <taxon>Endopterygota</taxon>
        <taxon>Lepidoptera</taxon>
        <taxon>Glossata</taxon>
        <taxon>Ditrysia</taxon>
        <taxon>Papilionoidea</taxon>
        <taxon>Nymphalidae</taxon>
        <taxon>Danainae</taxon>
        <taxon>Danaini</taxon>
        <taxon>Danaina</taxon>
        <taxon>Danaus</taxon>
        <taxon>Anosia</taxon>
    </lineage>
</organism>
<proteinExistence type="predicted"/>
<accession>A0A8J2MDW2</accession>
<reference evidence="2" key="1">
    <citation type="submission" date="2021-09" db="EMBL/GenBank/DDBJ databases">
        <authorList>
            <person name="Martin H S."/>
        </authorList>
    </citation>
    <scope>NUCLEOTIDE SEQUENCE</scope>
</reference>
<keyword evidence="3" id="KW-1185">Reference proteome</keyword>
<dbReference type="EMBL" id="CAKASE010000007">
    <property type="protein sequence ID" value="CAG9557759.1"/>
    <property type="molecule type" value="Genomic_DNA"/>
</dbReference>
<evidence type="ECO:0000313" key="2">
    <source>
        <dbReference type="EMBL" id="CAG9557759.1"/>
    </source>
</evidence>
<name>A0A8J2MDW2_9NEOP</name>
<comment type="caution">
    <text evidence="2">The sequence shown here is derived from an EMBL/GenBank/DDBJ whole genome shotgun (WGS) entry which is preliminary data.</text>
</comment>
<sequence length="126" mass="14342">MNIYSKRLRQRDSKVDKEKSAAKDKDKPETKKDNEEDCITISDDEEALVRAERVRGTHDPRFPWVSFFALSAVRAGGELTWNTTTTWVPWPGRSSTVTAGPQHVAAGCCDLPHSYTPWTSLLYKWD</sequence>
<dbReference type="Proteomes" id="UP000789524">
    <property type="component" value="Unassembled WGS sequence"/>
</dbReference>
<feature type="region of interest" description="Disordered" evidence="1">
    <location>
        <begin position="1"/>
        <end position="37"/>
    </location>
</feature>
<evidence type="ECO:0000256" key="1">
    <source>
        <dbReference type="SAM" id="MobiDB-lite"/>
    </source>
</evidence>